<sequence>MLLNNSGPAAMSDEAPKGVVHSVSAVDVTPNCAKSDSESRNTDVIMATEVPEYTTVEEGVHGTLDFRAHFKAGGNIISPWHDIPLRASDGSLHFICEIPKETSAKMEIATKELKNPIKQDVKKGAPRFHPYNINWNYGLLPQTWEDPSVMNPDVQCSGDNDPVDVVEIGSRTCRSGGVYKVKAFGVLAMIDSGELDWKIMTICVDDPKSHLIHELADVEEHFPGTLHSVREWFRNYKTPDGKPPNKFGYNEEYQSREFAEHVIQETSEFYIGLKAGQRPDPSGLVLA</sequence>
<dbReference type="EC" id="3.6.1.1" evidence="3"/>
<evidence type="ECO:0000256" key="2">
    <source>
        <dbReference type="ARBA" id="ARBA00006220"/>
    </source>
</evidence>
<keyword evidence="6" id="KW-0460">Magnesium</keyword>
<dbReference type="EMBL" id="BEGY01000176">
    <property type="protein sequence ID" value="GAX85548.1"/>
    <property type="molecule type" value="Genomic_DNA"/>
</dbReference>
<dbReference type="InterPro" id="IPR036649">
    <property type="entry name" value="Pyrophosphatase_sf"/>
</dbReference>
<dbReference type="Pfam" id="PF00719">
    <property type="entry name" value="Pyrophosphatase"/>
    <property type="match status" value="1"/>
</dbReference>
<dbReference type="Proteomes" id="UP000232323">
    <property type="component" value="Unassembled WGS sequence"/>
</dbReference>
<dbReference type="GO" id="GO:0006796">
    <property type="term" value="P:phosphate-containing compound metabolic process"/>
    <property type="evidence" value="ECO:0007669"/>
    <property type="project" value="InterPro"/>
</dbReference>
<dbReference type="AlphaFoldDB" id="A0A250XR64"/>
<organism evidence="8 9">
    <name type="scientific">Chlamydomonas eustigma</name>
    <dbReference type="NCBI Taxonomy" id="1157962"/>
    <lineage>
        <taxon>Eukaryota</taxon>
        <taxon>Viridiplantae</taxon>
        <taxon>Chlorophyta</taxon>
        <taxon>core chlorophytes</taxon>
        <taxon>Chlorophyceae</taxon>
        <taxon>CS clade</taxon>
        <taxon>Chlamydomonadales</taxon>
        <taxon>Chlamydomonadaceae</taxon>
        <taxon>Chlamydomonas</taxon>
    </lineage>
</organism>
<dbReference type="PANTHER" id="PTHR10286">
    <property type="entry name" value="INORGANIC PYROPHOSPHATASE"/>
    <property type="match status" value="1"/>
</dbReference>
<dbReference type="GO" id="GO:0005737">
    <property type="term" value="C:cytoplasm"/>
    <property type="evidence" value="ECO:0007669"/>
    <property type="project" value="InterPro"/>
</dbReference>
<dbReference type="GO" id="GO:0000287">
    <property type="term" value="F:magnesium ion binding"/>
    <property type="evidence" value="ECO:0007669"/>
    <property type="project" value="InterPro"/>
</dbReference>
<dbReference type="InterPro" id="IPR008162">
    <property type="entry name" value="Pyrophosphatase"/>
</dbReference>
<dbReference type="GO" id="GO:0004427">
    <property type="term" value="F:inorganic diphosphate phosphatase activity"/>
    <property type="evidence" value="ECO:0007669"/>
    <property type="project" value="UniProtKB-EC"/>
</dbReference>
<evidence type="ECO:0000256" key="1">
    <source>
        <dbReference type="ARBA" id="ARBA00001946"/>
    </source>
</evidence>
<evidence type="ECO:0000256" key="5">
    <source>
        <dbReference type="ARBA" id="ARBA00022801"/>
    </source>
</evidence>
<dbReference type="Gene3D" id="3.90.80.10">
    <property type="entry name" value="Inorganic pyrophosphatase"/>
    <property type="match status" value="1"/>
</dbReference>
<name>A0A250XR64_9CHLO</name>
<evidence type="ECO:0000313" key="8">
    <source>
        <dbReference type="EMBL" id="GAX85548.1"/>
    </source>
</evidence>
<evidence type="ECO:0000256" key="6">
    <source>
        <dbReference type="ARBA" id="ARBA00022842"/>
    </source>
</evidence>
<comment type="caution">
    <text evidence="8">The sequence shown here is derived from an EMBL/GenBank/DDBJ whole genome shotgun (WGS) entry which is preliminary data.</text>
</comment>
<dbReference type="OrthoDB" id="1608002at2759"/>
<dbReference type="PROSITE" id="PS00387">
    <property type="entry name" value="PPASE"/>
    <property type="match status" value="1"/>
</dbReference>
<protein>
    <recommendedName>
        <fullName evidence="3">inorganic diphosphatase</fullName>
        <ecNumber evidence="3">3.6.1.1</ecNumber>
    </recommendedName>
</protein>
<proteinExistence type="inferred from homology"/>
<gene>
    <name evidence="8" type="ORF">CEUSTIGMA_g12963.t1</name>
</gene>
<comment type="similarity">
    <text evidence="2">Belongs to the PPase family.</text>
</comment>
<comment type="catalytic activity">
    <reaction evidence="7">
        <text>diphosphate + H2O = 2 phosphate + H(+)</text>
        <dbReference type="Rhea" id="RHEA:24576"/>
        <dbReference type="ChEBI" id="CHEBI:15377"/>
        <dbReference type="ChEBI" id="CHEBI:15378"/>
        <dbReference type="ChEBI" id="CHEBI:33019"/>
        <dbReference type="ChEBI" id="CHEBI:43474"/>
        <dbReference type="EC" id="3.6.1.1"/>
    </reaction>
</comment>
<keyword evidence="5" id="KW-0378">Hydrolase</keyword>
<evidence type="ECO:0000256" key="4">
    <source>
        <dbReference type="ARBA" id="ARBA00022723"/>
    </source>
</evidence>
<reference evidence="8 9" key="1">
    <citation type="submission" date="2017-08" db="EMBL/GenBank/DDBJ databases">
        <title>Acidophilic green algal genome provides insights into adaptation to an acidic environment.</title>
        <authorList>
            <person name="Hirooka S."/>
            <person name="Hirose Y."/>
            <person name="Kanesaki Y."/>
            <person name="Higuchi S."/>
            <person name="Fujiwara T."/>
            <person name="Onuma R."/>
            <person name="Era A."/>
            <person name="Ohbayashi R."/>
            <person name="Uzuka A."/>
            <person name="Nozaki H."/>
            <person name="Yoshikawa H."/>
            <person name="Miyagishima S.Y."/>
        </authorList>
    </citation>
    <scope>NUCLEOTIDE SEQUENCE [LARGE SCALE GENOMIC DNA]</scope>
    <source>
        <strain evidence="8 9">NIES-2499</strain>
    </source>
</reference>
<dbReference type="CDD" id="cd00412">
    <property type="entry name" value="pyrophosphatase"/>
    <property type="match status" value="1"/>
</dbReference>
<evidence type="ECO:0000256" key="3">
    <source>
        <dbReference type="ARBA" id="ARBA00012146"/>
    </source>
</evidence>
<accession>A0A250XR64</accession>
<evidence type="ECO:0000313" key="9">
    <source>
        <dbReference type="Proteomes" id="UP000232323"/>
    </source>
</evidence>
<dbReference type="FunFam" id="3.90.80.10:FF:000007">
    <property type="entry name" value="Inorganic pyrophosphatase, mitochondrial"/>
    <property type="match status" value="1"/>
</dbReference>
<comment type="cofactor">
    <cofactor evidence="1">
        <name>Mg(2+)</name>
        <dbReference type="ChEBI" id="CHEBI:18420"/>
    </cofactor>
</comment>
<evidence type="ECO:0000256" key="7">
    <source>
        <dbReference type="ARBA" id="ARBA00047820"/>
    </source>
</evidence>
<dbReference type="SUPFAM" id="SSF50324">
    <property type="entry name" value="Inorganic pyrophosphatase"/>
    <property type="match status" value="1"/>
</dbReference>
<dbReference type="STRING" id="1157962.A0A250XR64"/>
<keyword evidence="4" id="KW-0479">Metal-binding</keyword>
<keyword evidence="9" id="KW-1185">Reference proteome</keyword>